<comment type="caution">
    <text evidence="2">The sequence shown here is derived from an EMBL/GenBank/DDBJ whole genome shotgun (WGS) entry which is preliminary data.</text>
</comment>
<accession>A0AAW4ZTZ3</accession>
<keyword evidence="1" id="KW-0812">Transmembrane</keyword>
<reference evidence="2" key="1">
    <citation type="submission" date="2019-11" db="EMBL/GenBank/DDBJ databases">
        <title>Comparative genomics of photobacteria reveal adaptation to distinct habitats.</title>
        <authorList>
            <person name="Fuertes-Perez S."/>
            <person name="Hilgarth M."/>
            <person name="Vogel R.F."/>
        </authorList>
    </citation>
    <scope>NUCLEOTIDE SEQUENCE</scope>
    <source>
        <strain evidence="2">TMW2.2145</strain>
    </source>
</reference>
<keyword evidence="1" id="KW-1133">Transmembrane helix</keyword>
<protein>
    <submittedName>
        <fullName evidence="2">Uncharacterized protein</fullName>
    </submittedName>
</protein>
<keyword evidence="1" id="KW-0472">Membrane</keyword>
<feature type="transmembrane region" description="Helical" evidence="1">
    <location>
        <begin position="28"/>
        <end position="50"/>
    </location>
</feature>
<organism evidence="2 3">
    <name type="scientific">Photobacterium phosphoreum</name>
    <dbReference type="NCBI Taxonomy" id="659"/>
    <lineage>
        <taxon>Bacteria</taxon>
        <taxon>Pseudomonadati</taxon>
        <taxon>Pseudomonadota</taxon>
        <taxon>Gammaproteobacteria</taxon>
        <taxon>Vibrionales</taxon>
        <taxon>Vibrionaceae</taxon>
        <taxon>Photobacterium</taxon>
    </lineage>
</organism>
<evidence type="ECO:0000313" key="3">
    <source>
        <dbReference type="Proteomes" id="UP000813876"/>
    </source>
</evidence>
<evidence type="ECO:0000313" key="2">
    <source>
        <dbReference type="EMBL" id="MCF2303451.1"/>
    </source>
</evidence>
<proteinExistence type="predicted"/>
<dbReference type="Proteomes" id="UP000813876">
    <property type="component" value="Unassembled WGS sequence"/>
</dbReference>
<sequence>MSILSYNTLFNYYHLYQSNVSVIKEIKIGAFCSVLVSLLPSLIGIMVLIAGQKKEELHGSARWANDLEIKQSGLIDG</sequence>
<dbReference type="AlphaFoldDB" id="A0AAW4ZTZ3"/>
<evidence type="ECO:0000256" key="1">
    <source>
        <dbReference type="SAM" id="Phobius"/>
    </source>
</evidence>
<dbReference type="RefSeq" id="WP_232581604.1">
    <property type="nucleotide sequence ID" value="NZ_WMCP01000026.1"/>
</dbReference>
<name>A0AAW4ZTZ3_PHOPO</name>
<gene>
    <name evidence="2" type="ORF">GLP33_17100</name>
</gene>
<dbReference type="EMBL" id="WMCP01000026">
    <property type="protein sequence ID" value="MCF2303451.1"/>
    <property type="molecule type" value="Genomic_DNA"/>
</dbReference>